<reference evidence="1 2" key="1">
    <citation type="submission" date="2019-05" db="EMBL/GenBank/DDBJ databases">
        <authorList>
            <consortium name="Pathogen Informatics"/>
        </authorList>
    </citation>
    <scope>NUCLEOTIDE SEQUENCE [LARGE SCALE GENOMIC DNA]</scope>
    <source>
        <strain evidence="1 2">NCTC5386</strain>
    </source>
</reference>
<proteinExistence type="predicted"/>
<name>A0A4U9XRH5_9STRE</name>
<organism evidence="1 2">
    <name type="scientific">Streptococcus pseudoporcinus</name>
    <dbReference type="NCBI Taxonomy" id="361101"/>
    <lineage>
        <taxon>Bacteria</taxon>
        <taxon>Bacillati</taxon>
        <taxon>Bacillota</taxon>
        <taxon>Bacilli</taxon>
        <taxon>Lactobacillales</taxon>
        <taxon>Streptococcaceae</taxon>
        <taxon>Streptococcus</taxon>
    </lineage>
</organism>
<protein>
    <submittedName>
        <fullName evidence="1">Glycosyl transferase</fullName>
    </submittedName>
</protein>
<dbReference type="RefSeq" id="WP_077321858.1">
    <property type="nucleotide sequence ID" value="NZ_CABEHT010000001.1"/>
</dbReference>
<dbReference type="Proteomes" id="UP000394068">
    <property type="component" value="Unassembled WGS sequence"/>
</dbReference>
<dbReference type="SUPFAM" id="SSF53756">
    <property type="entry name" value="UDP-Glycosyltransferase/glycogen phosphorylase"/>
    <property type="match status" value="1"/>
</dbReference>
<dbReference type="GO" id="GO:0016740">
    <property type="term" value="F:transferase activity"/>
    <property type="evidence" value="ECO:0007669"/>
    <property type="project" value="UniProtKB-KW"/>
</dbReference>
<dbReference type="AlphaFoldDB" id="A0A4U9XRH5"/>
<dbReference type="Gene3D" id="3.40.50.2000">
    <property type="entry name" value="Glycogen Phosphorylase B"/>
    <property type="match status" value="1"/>
</dbReference>
<accession>A0A4U9XRH5</accession>
<dbReference type="EMBL" id="CABEHT010000001">
    <property type="protein sequence ID" value="VTS15468.1"/>
    <property type="molecule type" value="Genomic_DNA"/>
</dbReference>
<dbReference type="Pfam" id="PF13692">
    <property type="entry name" value="Glyco_trans_1_4"/>
    <property type="match status" value="1"/>
</dbReference>
<keyword evidence="1" id="KW-0808">Transferase</keyword>
<evidence type="ECO:0000313" key="1">
    <source>
        <dbReference type="EMBL" id="VTS15468.1"/>
    </source>
</evidence>
<gene>
    <name evidence="1" type="ORF">NCTC5386_01369</name>
</gene>
<sequence>MKRKLTVLTLYTREGASSNYRAFIFKEKFEQQFDVNWFSFWGKNYSLTYMHNKKKYFLQIFLSFCMGVVRRLWQLYVIVPQTDILLIQKAVIPKLKPTFLKHLKKKKIRIVFDVDDAIFLYKRDNSNIIAQDVDLVICGNETLRNYYSQFNGKCVVLPTTDVTTKYTSFWNDTFDQKIIGWIGSKTTVNNLEQVVEPINQLIKKYPNVTFRIISNDALDFPEKIRKTKLVSWSSETYLKDLSQLTVGIMPLSDNEVNRGKCGFKLIQYLSMKKPVVGSNVGVNGEIISRNGFIVNKTEDWFENLERLLFNKIEYERCLENIENNFFEIYHFDVVAEKLISYLKAGCN</sequence>
<evidence type="ECO:0000313" key="2">
    <source>
        <dbReference type="Proteomes" id="UP000394068"/>
    </source>
</evidence>